<evidence type="ECO:0000313" key="2">
    <source>
        <dbReference type="Proteomes" id="UP000256485"/>
    </source>
</evidence>
<dbReference type="RefSeq" id="WP_245941061.1">
    <property type="nucleotide sequence ID" value="NZ_QTUC01000001.1"/>
</dbReference>
<keyword evidence="2" id="KW-1185">Reference proteome</keyword>
<dbReference type="AlphaFoldDB" id="A0A3D9VHJ3"/>
<reference evidence="1 2" key="1">
    <citation type="submission" date="2018-08" db="EMBL/GenBank/DDBJ databases">
        <title>Sequencing the genomes of 1000 actinobacteria strains.</title>
        <authorList>
            <person name="Klenk H.-P."/>
        </authorList>
    </citation>
    <scope>NUCLEOTIDE SEQUENCE [LARGE SCALE GENOMIC DNA]</scope>
    <source>
        <strain evidence="1 2">DSM 22891</strain>
    </source>
</reference>
<proteinExistence type="predicted"/>
<sequence>MLTYGTERRPGDTVVISEKIALLLTDRTIPADPTRVQADARWLCRFVRPRPDSLGLAQPVKMQWVIDTLGRPRVYAAAAAAALTRPFGIRGGFYRVAGPAARDIDGGRPPYEHLLFPPFDVAEATELCEELAAKLEVGVAIVDINDYGGTIRARSAGALPERTLLGALADNPMRQRRTGTPLALVRPVL</sequence>
<name>A0A3D9VHJ3_THECX</name>
<comment type="caution">
    <text evidence="1">The sequence shown here is derived from an EMBL/GenBank/DDBJ whole genome shotgun (WGS) entry which is preliminary data.</text>
</comment>
<evidence type="ECO:0000313" key="1">
    <source>
        <dbReference type="EMBL" id="REF36771.1"/>
    </source>
</evidence>
<organism evidence="1 2">
    <name type="scientific">Thermasporomyces composti</name>
    <dbReference type="NCBI Taxonomy" id="696763"/>
    <lineage>
        <taxon>Bacteria</taxon>
        <taxon>Bacillati</taxon>
        <taxon>Actinomycetota</taxon>
        <taxon>Actinomycetes</taxon>
        <taxon>Propionibacteriales</taxon>
        <taxon>Nocardioidaceae</taxon>
        <taxon>Thermasporomyces</taxon>
    </lineage>
</organism>
<protein>
    <recommendedName>
        <fullName evidence="3">F420-0:gamma-glutamyl ligase</fullName>
    </recommendedName>
</protein>
<dbReference type="EMBL" id="QTUC01000001">
    <property type="protein sequence ID" value="REF36771.1"/>
    <property type="molecule type" value="Genomic_DNA"/>
</dbReference>
<accession>A0A3D9VHJ3</accession>
<evidence type="ECO:0008006" key="3">
    <source>
        <dbReference type="Google" id="ProtNLM"/>
    </source>
</evidence>
<dbReference type="SUPFAM" id="SSF144010">
    <property type="entry name" value="CofE-like"/>
    <property type="match status" value="1"/>
</dbReference>
<gene>
    <name evidence="1" type="ORF">DFJ64_2200</name>
</gene>
<dbReference type="Proteomes" id="UP000256485">
    <property type="component" value="Unassembled WGS sequence"/>
</dbReference>